<organism evidence="2">
    <name type="scientific">marine metagenome</name>
    <dbReference type="NCBI Taxonomy" id="408172"/>
    <lineage>
        <taxon>unclassified sequences</taxon>
        <taxon>metagenomes</taxon>
        <taxon>ecological metagenomes</taxon>
    </lineage>
</organism>
<name>A0A381RHS5_9ZZZZ</name>
<dbReference type="EMBL" id="UINC01001969">
    <property type="protein sequence ID" value="SUZ91362.1"/>
    <property type="molecule type" value="Genomic_DNA"/>
</dbReference>
<dbReference type="PANTHER" id="PTHR36174">
    <property type="entry name" value="LIPID II:GLYCINE GLYCYLTRANSFERASE"/>
    <property type="match status" value="1"/>
</dbReference>
<proteinExistence type="predicted"/>
<feature type="domain" description="BioF2-like acetyltransferase" evidence="1">
    <location>
        <begin position="119"/>
        <end position="232"/>
    </location>
</feature>
<dbReference type="SUPFAM" id="SSF55729">
    <property type="entry name" value="Acyl-CoA N-acyltransferases (Nat)"/>
    <property type="match status" value="1"/>
</dbReference>
<protein>
    <recommendedName>
        <fullName evidence="1">BioF2-like acetyltransferase domain-containing protein</fullName>
    </recommendedName>
</protein>
<dbReference type="InterPro" id="IPR038740">
    <property type="entry name" value="BioF2-like_GNAT_dom"/>
</dbReference>
<dbReference type="Gene3D" id="3.40.630.30">
    <property type="match status" value="1"/>
</dbReference>
<evidence type="ECO:0000259" key="1">
    <source>
        <dbReference type="Pfam" id="PF13480"/>
    </source>
</evidence>
<evidence type="ECO:0000313" key="2">
    <source>
        <dbReference type="EMBL" id="SUZ91362.1"/>
    </source>
</evidence>
<dbReference type="AlphaFoldDB" id="A0A381RHS5"/>
<feature type="non-terminal residue" evidence="2">
    <location>
        <position position="1"/>
    </location>
</feature>
<dbReference type="Pfam" id="PF13480">
    <property type="entry name" value="Acetyltransf_6"/>
    <property type="match status" value="1"/>
</dbReference>
<sequence length="284" mass="32921">VAPGKWEYLTVESGDSIKICMPIILSKNFGITQCNMPPFTQSLGILFPSGEGKYAEILTRNTNTTLELISKIPSHSYFRQRLHPSLSNWLPFYWSGYSQSTRYTYIIEDLQDIDKVWKEFRSNIRQEIRKATKSIVIKQKEDFDALKYCIKSTYDRQEKTGFDFRTLERIFITCNELNCGKIFLAKNKEDDICGAIYLVWDEKSAYYIAGGSPKEVRTSGAMPLLLWEAIKFSSSVTQQFNFEGSMIQSIERFFRGFGGRQVPYLEIKNTDSIFISLYENLFNK</sequence>
<dbReference type="PANTHER" id="PTHR36174:SF1">
    <property type="entry name" value="LIPID II:GLYCINE GLYCYLTRANSFERASE"/>
    <property type="match status" value="1"/>
</dbReference>
<gene>
    <name evidence="2" type="ORF">METZ01_LOCUS44216</name>
</gene>
<reference evidence="2" key="1">
    <citation type="submission" date="2018-05" db="EMBL/GenBank/DDBJ databases">
        <authorList>
            <person name="Lanie J.A."/>
            <person name="Ng W.-L."/>
            <person name="Kazmierczak K.M."/>
            <person name="Andrzejewski T.M."/>
            <person name="Davidsen T.M."/>
            <person name="Wayne K.J."/>
            <person name="Tettelin H."/>
            <person name="Glass J.I."/>
            <person name="Rusch D."/>
            <person name="Podicherti R."/>
            <person name="Tsui H.-C.T."/>
            <person name="Winkler M.E."/>
        </authorList>
    </citation>
    <scope>NUCLEOTIDE SEQUENCE</scope>
</reference>
<dbReference type="InterPro" id="IPR050644">
    <property type="entry name" value="PG_Glycine_Bridge_Synth"/>
</dbReference>
<dbReference type="InterPro" id="IPR016181">
    <property type="entry name" value="Acyl_CoA_acyltransferase"/>
</dbReference>
<accession>A0A381RHS5</accession>